<dbReference type="InterPro" id="IPR011611">
    <property type="entry name" value="PfkB_dom"/>
</dbReference>
<dbReference type="SUPFAM" id="SSF53613">
    <property type="entry name" value="Ribokinase-like"/>
    <property type="match status" value="1"/>
</dbReference>
<keyword evidence="3" id="KW-1185">Reference proteome</keyword>
<dbReference type="Pfam" id="PF00294">
    <property type="entry name" value="PfkB"/>
    <property type="match status" value="1"/>
</dbReference>
<dbReference type="Gene3D" id="3.40.1190.20">
    <property type="match status" value="1"/>
</dbReference>
<proteinExistence type="predicted"/>
<dbReference type="AlphaFoldDB" id="A0A9P9WC84"/>
<dbReference type="PANTHER" id="PTHR47098">
    <property type="entry name" value="PROTEIN MAK32"/>
    <property type="match status" value="1"/>
</dbReference>
<dbReference type="InterPro" id="IPR029056">
    <property type="entry name" value="Ribokinase-like"/>
</dbReference>
<dbReference type="PANTHER" id="PTHR47098:SF1">
    <property type="entry name" value="PFKB FAMILY CARBOHYDRATE KINASE SUPERFAMILY (AFU_ORTHOLOGUE AFUA_4G09500)"/>
    <property type="match status" value="1"/>
</dbReference>
<dbReference type="Proteomes" id="UP000829685">
    <property type="component" value="Unassembled WGS sequence"/>
</dbReference>
<comment type="caution">
    <text evidence="2">The sequence shown here is derived from an EMBL/GenBank/DDBJ whole genome shotgun (WGS) entry which is preliminary data.</text>
</comment>
<dbReference type="OrthoDB" id="497927at2759"/>
<evidence type="ECO:0000313" key="2">
    <source>
        <dbReference type="EMBL" id="KAI1856575.1"/>
    </source>
</evidence>
<name>A0A9P9WC84_9PEZI</name>
<evidence type="ECO:0000259" key="1">
    <source>
        <dbReference type="Pfam" id="PF00294"/>
    </source>
</evidence>
<sequence length="334" mass="36185">MEDSPPLHFVSLGMIVLDELHLPSGDILQGYPGGSGAYSTLGARIATEPSNAGEVGSFIMAGHDFPHEIVELIRGWGITITMSVDDARKSTRGLLEYHDNAFGRKTFRYLTTPLQPAAGCLPVELLSSRSFHMLFCPEKVIKEVGDLVRLRSRIGLGERPLLVWEPFPSLCTPERLDEHRQACRHVGIFSPNHLELLGLYGKDTSSFDGSVIESCAESLLQASSPPDVPASGRGIVVRAGEHGCFAVSAQTKFWLPPYHSSSEVVDATGGGNTFLGAFTVTLARTGDLRKAAISGSVAASFAIEQIGLPVKTVTAGRELWNNDMVSTREEFFHY</sequence>
<accession>A0A9P9WC84</accession>
<evidence type="ECO:0000313" key="3">
    <source>
        <dbReference type="Proteomes" id="UP000829685"/>
    </source>
</evidence>
<feature type="domain" description="Carbohydrate kinase PfkB" evidence="1">
    <location>
        <begin position="59"/>
        <end position="307"/>
    </location>
</feature>
<protein>
    <recommendedName>
        <fullName evidence="1">Carbohydrate kinase PfkB domain-containing protein</fullName>
    </recommendedName>
</protein>
<reference evidence="2" key="1">
    <citation type="submission" date="2021-03" db="EMBL/GenBank/DDBJ databases">
        <title>Revisited historic fungal species revealed as producer of novel bioactive compounds through whole genome sequencing and comparative genomics.</title>
        <authorList>
            <person name="Vignolle G.A."/>
            <person name="Hochenegger N."/>
            <person name="Mach R.L."/>
            <person name="Mach-Aigner A.R."/>
            <person name="Javad Rahimi M."/>
            <person name="Salim K.A."/>
            <person name="Chan C.M."/>
            <person name="Lim L.B.L."/>
            <person name="Cai F."/>
            <person name="Druzhinina I.S."/>
            <person name="U'Ren J.M."/>
            <person name="Derntl C."/>
        </authorList>
    </citation>
    <scope>NUCLEOTIDE SEQUENCE</scope>
    <source>
        <strain evidence="2">TUCIM 5799</strain>
    </source>
</reference>
<organism evidence="2 3">
    <name type="scientific">Neoarthrinium moseri</name>
    <dbReference type="NCBI Taxonomy" id="1658444"/>
    <lineage>
        <taxon>Eukaryota</taxon>
        <taxon>Fungi</taxon>
        <taxon>Dikarya</taxon>
        <taxon>Ascomycota</taxon>
        <taxon>Pezizomycotina</taxon>
        <taxon>Sordariomycetes</taxon>
        <taxon>Xylariomycetidae</taxon>
        <taxon>Amphisphaeriales</taxon>
        <taxon>Apiosporaceae</taxon>
        <taxon>Neoarthrinium</taxon>
    </lineage>
</organism>
<dbReference type="EMBL" id="JAFIMR010000043">
    <property type="protein sequence ID" value="KAI1856575.1"/>
    <property type="molecule type" value="Genomic_DNA"/>
</dbReference>
<gene>
    <name evidence="2" type="ORF">JX265_011534</name>
</gene>